<keyword evidence="3" id="KW-0418">Kinase</keyword>
<dbReference type="FunFam" id="1.10.510.10:FF:000571">
    <property type="entry name" value="Maternal embryonic leucine zipper kinase"/>
    <property type="match status" value="1"/>
</dbReference>
<gene>
    <name evidence="8" type="ORF">COCSUDRAFT_20026</name>
</gene>
<dbReference type="AlphaFoldDB" id="I0YL68"/>
<evidence type="ECO:0000256" key="5">
    <source>
        <dbReference type="PROSITE-ProRule" id="PRU10141"/>
    </source>
</evidence>
<evidence type="ECO:0000313" key="9">
    <source>
        <dbReference type="Proteomes" id="UP000007264"/>
    </source>
</evidence>
<evidence type="ECO:0000256" key="2">
    <source>
        <dbReference type="ARBA" id="ARBA00022741"/>
    </source>
</evidence>
<dbReference type="Gene3D" id="1.10.510.10">
    <property type="entry name" value="Transferase(Phosphotransferase) domain 1"/>
    <property type="match status" value="1"/>
</dbReference>
<evidence type="ECO:0000313" key="8">
    <source>
        <dbReference type="EMBL" id="EIE19137.1"/>
    </source>
</evidence>
<dbReference type="EMBL" id="AGSI01000020">
    <property type="protein sequence ID" value="EIE19137.1"/>
    <property type="molecule type" value="Genomic_DNA"/>
</dbReference>
<dbReference type="PROSITE" id="PS00107">
    <property type="entry name" value="PROTEIN_KINASE_ATP"/>
    <property type="match status" value="1"/>
</dbReference>
<dbReference type="eggNOG" id="KOG0032">
    <property type="taxonomic scope" value="Eukaryota"/>
</dbReference>
<dbReference type="InterPro" id="IPR011009">
    <property type="entry name" value="Kinase-like_dom_sf"/>
</dbReference>
<keyword evidence="9" id="KW-1185">Reference proteome</keyword>
<evidence type="ECO:0000256" key="4">
    <source>
        <dbReference type="ARBA" id="ARBA00022840"/>
    </source>
</evidence>
<keyword evidence="2 5" id="KW-0547">Nucleotide-binding</keyword>
<name>I0YL68_COCSC</name>
<feature type="binding site" evidence="5">
    <location>
        <position position="41"/>
    </location>
    <ligand>
        <name>ATP</name>
        <dbReference type="ChEBI" id="CHEBI:30616"/>
    </ligand>
</feature>
<proteinExistence type="inferred from homology"/>
<keyword evidence="6" id="KW-0723">Serine/threonine-protein kinase</keyword>
<comment type="caution">
    <text evidence="8">The sequence shown here is derived from an EMBL/GenBank/DDBJ whole genome shotgun (WGS) entry which is preliminary data.</text>
</comment>
<keyword evidence="1" id="KW-0808">Transferase</keyword>
<dbReference type="RefSeq" id="XP_005643681.1">
    <property type="nucleotide sequence ID" value="XM_005643624.1"/>
</dbReference>
<dbReference type="InterPro" id="IPR000719">
    <property type="entry name" value="Prot_kinase_dom"/>
</dbReference>
<dbReference type="SMART" id="SM00220">
    <property type="entry name" value="S_TKc"/>
    <property type="match status" value="1"/>
</dbReference>
<dbReference type="PROSITE" id="PS00108">
    <property type="entry name" value="PROTEIN_KINASE_ST"/>
    <property type="match status" value="1"/>
</dbReference>
<feature type="non-terminal residue" evidence="8">
    <location>
        <position position="1"/>
    </location>
</feature>
<sequence>KLRTDAKVREVYKIGKTLGTGGFAVVKLATERATGGEYAVKIMSLPERGRSVGDNENSRDDIFKEIDILVGLNHPNVIYLKEYFEENNRVYLITELLTGGELLDAVLQRGSYNEADARDCFVQLLRGIEYLHANKITHRDLKLENLLLQRPANENDIPSVKVADFGLAKKMKESQMQTICGTPQYVAPEVILGTPGLIYGPAVDLWSAGVVLFILLGGYPPFYDENEPALFAQIRRGAFSFDDPVWDSVSDKGKELIRRLLEVDPKGRLTAAQALQHDWFTGGMEEDKLPDLSTTRAKLRRKESSHHFRVRAPLSPFPLSPFGSALHLEPLPSNGCHRLPHK</sequence>
<reference evidence="8 9" key="1">
    <citation type="journal article" date="2012" name="Genome Biol.">
        <title>The genome of the polar eukaryotic microalga coccomyxa subellipsoidea reveals traits of cold adaptation.</title>
        <authorList>
            <person name="Blanc G."/>
            <person name="Agarkova I."/>
            <person name="Grimwood J."/>
            <person name="Kuo A."/>
            <person name="Brueggeman A."/>
            <person name="Dunigan D."/>
            <person name="Gurnon J."/>
            <person name="Ladunga I."/>
            <person name="Lindquist E."/>
            <person name="Lucas S."/>
            <person name="Pangilinan J."/>
            <person name="Proschold T."/>
            <person name="Salamov A."/>
            <person name="Schmutz J."/>
            <person name="Weeks D."/>
            <person name="Yamada T."/>
            <person name="Claverie J.M."/>
            <person name="Grigoriev I."/>
            <person name="Van Etten J."/>
            <person name="Lomsadze A."/>
            <person name="Borodovsky M."/>
        </authorList>
    </citation>
    <scope>NUCLEOTIDE SEQUENCE [LARGE SCALE GENOMIC DNA]</scope>
    <source>
        <strain evidence="8 9">C-169</strain>
    </source>
</reference>
<evidence type="ECO:0000256" key="6">
    <source>
        <dbReference type="RuleBase" id="RU000304"/>
    </source>
</evidence>
<dbReference type="GO" id="GO:0005524">
    <property type="term" value="F:ATP binding"/>
    <property type="evidence" value="ECO:0007669"/>
    <property type="project" value="UniProtKB-UniRule"/>
</dbReference>
<dbReference type="CDD" id="cd05117">
    <property type="entry name" value="STKc_CAMK"/>
    <property type="match status" value="1"/>
</dbReference>
<protein>
    <submittedName>
        <fullName evidence="8">Pkinase-domain-containing protein</fullName>
    </submittedName>
</protein>
<evidence type="ECO:0000256" key="3">
    <source>
        <dbReference type="ARBA" id="ARBA00022777"/>
    </source>
</evidence>
<keyword evidence="4 5" id="KW-0067">ATP-binding</keyword>
<dbReference type="Proteomes" id="UP000007264">
    <property type="component" value="Unassembled WGS sequence"/>
</dbReference>
<accession>I0YL68</accession>
<feature type="domain" description="Protein kinase" evidence="7">
    <location>
        <begin position="12"/>
        <end position="280"/>
    </location>
</feature>
<dbReference type="InterPro" id="IPR017441">
    <property type="entry name" value="Protein_kinase_ATP_BS"/>
</dbReference>
<organism evidence="8 9">
    <name type="scientific">Coccomyxa subellipsoidea (strain C-169)</name>
    <name type="common">Green microalga</name>
    <dbReference type="NCBI Taxonomy" id="574566"/>
    <lineage>
        <taxon>Eukaryota</taxon>
        <taxon>Viridiplantae</taxon>
        <taxon>Chlorophyta</taxon>
        <taxon>core chlorophytes</taxon>
        <taxon>Trebouxiophyceae</taxon>
        <taxon>Trebouxiophyceae incertae sedis</taxon>
        <taxon>Coccomyxaceae</taxon>
        <taxon>Coccomyxa</taxon>
        <taxon>Coccomyxa subellipsoidea</taxon>
    </lineage>
</organism>
<dbReference type="Pfam" id="PF00069">
    <property type="entry name" value="Pkinase"/>
    <property type="match status" value="1"/>
</dbReference>
<dbReference type="GeneID" id="17037067"/>
<dbReference type="SUPFAM" id="SSF56112">
    <property type="entry name" value="Protein kinase-like (PK-like)"/>
    <property type="match status" value="1"/>
</dbReference>
<dbReference type="STRING" id="574566.I0YL68"/>
<dbReference type="OrthoDB" id="40902at2759"/>
<dbReference type="GO" id="GO:0004674">
    <property type="term" value="F:protein serine/threonine kinase activity"/>
    <property type="evidence" value="ECO:0007669"/>
    <property type="project" value="UniProtKB-KW"/>
</dbReference>
<evidence type="ECO:0000256" key="1">
    <source>
        <dbReference type="ARBA" id="ARBA00022679"/>
    </source>
</evidence>
<dbReference type="InterPro" id="IPR008271">
    <property type="entry name" value="Ser/Thr_kinase_AS"/>
</dbReference>
<dbReference type="PROSITE" id="PS50011">
    <property type="entry name" value="PROTEIN_KINASE_DOM"/>
    <property type="match status" value="1"/>
</dbReference>
<dbReference type="KEGG" id="csl:COCSUDRAFT_20026"/>
<comment type="similarity">
    <text evidence="6">Belongs to the protein kinase superfamily.</text>
</comment>
<dbReference type="PANTHER" id="PTHR24347">
    <property type="entry name" value="SERINE/THREONINE-PROTEIN KINASE"/>
    <property type="match status" value="1"/>
</dbReference>
<evidence type="ECO:0000259" key="7">
    <source>
        <dbReference type="PROSITE" id="PS50011"/>
    </source>
</evidence>